<feature type="compositionally biased region" description="Basic and acidic residues" evidence="1">
    <location>
        <begin position="70"/>
        <end position="82"/>
    </location>
</feature>
<gene>
    <name evidence="3" type="ORF">GTK09_09150</name>
</gene>
<dbReference type="Proteomes" id="UP000469011">
    <property type="component" value="Unassembled WGS sequence"/>
</dbReference>
<feature type="region of interest" description="Disordered" evidence="1">
    <location>
        <begin position="32"/>
        <end position="139"/>
    </location>
</feature>
<keyword evidence="4" id="KW-1185">Reference proteome</keyword>
<feature type="chain" id="PRO_5026855002" evidence="2">
    <location>
        <begin position="24"/>
        <end position="139"/>
    </location>
</feature>
<keyword evidence="2" id="KW-0732">Signal</keyword>
<sequence>MKTTAIFSAALLGASILAQGAFAQANIPASETQIENQNAQERDAVADNPGTGSAEVAQPESETIVPGSETQRENLRADERDSVAAGEDAVTTGAMTNDAPTAGEPIVPGSGATFSPGEAPKSQAGEALQDEATTDAVTN</sequence>
<name>A0A6N9SZS9_9HYPH</name>
<dbReference type="AlphaFoldDB" id="A0A6N9SZS9"/>
<feature type="signal peptide" evidence="2">
    <location>
        <begin position="1"/>
        <end position="23"/>
    </location>
</feature>
<dbReference type="RefSeq" id="WP_163462852.1">
    <property type="nucleotide sequence ID" value="NZ_JAAAMG010000006.1"/>
</dbReference>
<comment type="caution">
    <text evidence="3">The sequence shown here is derived from an EMBL/GenBank/DDBJ whole genome shotgun (WGS) entry which is preliminary data.</text>
</comment>
<evidence type="ECO:0000313" key="3">
    <source>
        <dbReference type="EMBL" id="NDW04594.1"/>
    </source>
</evidence>
<dbReference type="EMBL" id="JAAAMG010000006">
    <property type="protein sequence ID" value="NDW04594.1"/>
    <property type="molecule type" value="Genomic_DNA"/>
</dbReference>
<evidence type="ECO:0000313" key="4">
    <source>
        <dbReference type="Proteomes" id="UP000469011"/>
    </source>
</evidence>
<reference evidence="3 4" key="1">
    <citation type="submission" date="2020-01" db="EMBL/GenBank/DDBJ databases">
        <title>Jiella pacifica sp. nov.</title>
        <authorList>
            <person name="Xue Z."/>
            <person name="Zhu S."/>
            <person name="Chen J."/>
            <person name="Yang J."/>
        </authorList>
    </citation>
    <scope>NUCLEOTIDE SEQUENCE [LARGE SCALE GENOMIC DNA]</scope>
    <source>
        <strain evidence="3 4">40Bstr34</strain>
    </source>
</reference>
<accession>A0A6N9SZS9</accession>
<organism evidence="3 4">
    <name type="scientific">Jiella pacifica</name>
    <dbReference type="NCBI Taxonomy" id="2696469"/>
    <lineage>
        <taxon>Bacteria</taxon>
        <taxon>Pseudomonadati</taxon>
        <taxon>Pseudomonadota</taxon>
        <taxon>Alphaproteobacteria</taxon>
        <taxon>Hyphomicrobiales</taxon>
        <taxon>Aurantimonadaceae</taxon>
        <taxon>Jiella</taxon>
    </lineage>
</organism>
<protein>
    <submittedName>
        <fullName evidence="3">Uncharacterized protein</fullName>
    </submittedName>
</protein>
<evidence type="ECO:0000256" key="2">
    <source>
        <dbReference type="SAM" id="SignalP"/>
    </source>
</evidence>
<proteinExistence type="predicted"/>
<evidence type="ECO:0000256" key="1">
    <source>
        <dbReference type="SAM" id="MobiDB-lite"/>
    </source>
</evidence>